<feature type="region of interest" description="Disordered" evidence="1">
    <location>
        <begin position="86"/>
        <end position="126"/>
    </location>
</feature>
<dbReference type="Proteomes" id="UP000005408">
    <property type="component" value="Unassembled WGS sequence"/>
</dbReference>
<sequence length="290" mass="33554">MSQTCSRVSEERFPQWRIQQLSIILVIEDLICRCCFKNIRSAGTKRKVCGLDPKTRQLKYEERYFLEIHALHKEFATAEDKVRVQKKSNDSEVQRNFSNGGNRIITRNNVSSSGRYTPPMVDKTSPQNDLLAHSFRLKRNTRQIVPISTEEPHIQRTHRREFSQEKNVLNEDDKVAHYFQKLDPSTRRITLARKPPNGLNSQKERDQVEYGRRCIDVDSQHLVSASHHDDILCQCPMFSQPQGEGHDPCHPQSVKTLPYVHNEQSVLINTSMANAQSVVHKLNETKPQES</sequence>
<evidence type="ECO:0000313" key="3">
    <source>
        <dbReference type="Proteomes" id="UP000005408"/>
    </source>
</evidence>
<accession>A0A8W8KPK9</accession>
<evidence type="ECO:0000256" key="1">
    <source>
        <dbReference type="SAM" id="MobiDB-lite"/>
    </source>
</evidence>
<keyword evidence="3" id="KW-1185">Reference proteome</keyword>
<feature type="compositionally biased region" description="Polar residues" evidence="1">
    <location>
        <begin position="94"/>
        <end position="115"/>
    </location>
</feature>
<evidence type="ECO:0000313" key="2">
    <source>
        <dbReference type="EnsemblMetazoa" id="G24389.5:cds"/>
    </source>
</evidence>
<proteinExistence type="predicted"/>
<name>A0A8W8KPK9_MAGGI</name>
<organism evidence="2 3">
    <name type="scientific">Magallana gigas</name>
    <name type="common">Pacific oyster</name>
    <name type="synonym">Crassostrea gigas</name>
    <dbReference type="NCBI Taxonomy" id="29159"/>
    <lineage>
        <taxon>Eukaryota</taxon>
        <taxon>Metazoa</taxon>
        <taxon>Spiralia</taxon>
        <taxon>Lophotrochozoa</taxon>
        <taxon>Mollusca</taxon>
        <taxon>Bivalvia</taxon>
        <taxon>Autobranchia</taxon>
        <taxon>Pteriomorphia</taxon>
        <taxon>Ostreida</taxon>
        <taxon>Ostreoidea</taxon>
        <taxon>Ostreidae</taxon>
        <taxon>Magallana</taxon>
    </lineage>
</organism>
<protein>
    <submittedName>
        <fullName evidence="2">Uncharacterized protein</fullName>
    </submittedName>
</protein>
<dbReference type="AlphaFoldDB" id="A0A8W8KPK9"/>
<reference evidence="2" key="1">
    <citation type="submission" date="2022-08" db="UniProtKB">
        <authorList>
            <consortium name="EnsemblMetazoa"/>
        </authorList>
    </citation>
    <scope>IDENTIFICATION</scope>
    <source>
        <strain evidence="2">05x7-T-G4-1.051#20</strain>
    </source>
</reference>
<dbReference type="EnsemblMetazoa" id="G24389.5">
    <property type="protein sequence ID" value="G24389.5:cds"/>
    <property type="gene ID" value="G24389"/>
</dbReference>